<reference evidence="2 3" key="1">
    <citation type="submission" date="2019-10" db="EMBL/GenBank/DDBJ databases">
        <title>Prolixibacter strains distinguished by the presence of nitrate reductase genes were adept at nitrate-dependent anaerobic corrosion of metallic iron and carbon steel.</title>
        <authorList>
            <person name="Iino T."/>
            <person name="Shono N."/>
            <person name="Ito K."/>
            <person name="Nakamura R."/>
            <person name="Sueoka K."/>
            <person name="Harayama S."/>
            <person name="Ohkuma M."/>
        </authorList>
    </citation>
    <scope>NUCLEOTIDE SEQUENCE [LARGE SCALE GENOMIC DNA]</scope>
    <source>
        <strain evidence="2 3">JCM 13498</strain>
    </source>
</reference>
<evidence type="ECO:0000313" key="3">
    <source>
        <dbReference type="Proteomes" id="UP000391834"/>
    </source>
</evidence>
<dbReference type="GO" id="GO:0016799">
    <property type="term" value="F:hydrolase activity, hydrolyzing N-glycosyl compounds"/>
    <property type="evidence" value="ECO:0007669"/>
    <property type="project" value="InterPro"/>
</dbReference>
<dbReference type="AlphaFoldDB" id="A0A5M4ATR7"/>
<comment type="caution">
    <text evidence="2">The sequence shown here is derived from an EMBL/GenBank/DDBJ whole genome shotgun (WGS) entry which is preliminary data.</text>
</comment>
<name>A0A5M4ATR7_9BACT</name>
<proteinExistence type="predicted"/>
<evidence type="ECO:0000259" key="1">
    <source>
        <dbReference type="Pfam" id="PF07632"/>
    </source>
</evidence>
<dbReference type="InterPro" id="IPR011483">
    <property type="entry name" value="Sde182_NH-like"/>
</dbReference>
<dbReference type="InterPro" id="IPR036452">
    <property type="entry name" value="Ribo_hydro-like"/>
</dbReference>
<dbReference type="Proteomes" id="UP000391834">
    <property type="component" value="Unassembled WGS sequence"/>
</dbReference>
<dbReference type="Pfam" id="PF07632">
    <property type="entry name" value="Sde182_NH-like"/>
    <property type="match status" value="1"/>
</dbReference>
<sequence>MGTAQNKQAKPRVIIMSDFPPVDVIPGGLGYGPSEKRSDPDDVQSMIRFLLYSNDFDVEGLIATSGTKAYIARKQNILDILNLYDQVDENLRKHDQRYPTADYLRSITWQGRDGTYGKNGMKNLGKNMDTEASNAIIRIVDKPDDRPVFVCVWGGSYEVAQAIWKVKNTRTPAELERFLSKLRIYLIGKQDNTAQWLLDNFPKLFVICSENNFKGMIWNAAGSDTTLANLTWIDEHIRKGHGPLGAVYPKSGWDPKSLGQKEGDSPSFLYLVSAVNGLNNPENPSEPSWGGQFVRPDSTKNHWFDDPAGPKTVYRWRSQVQADFALRATWMLP</sequence>
<protein>
    <recommendedName>
        <fullName evidence="1">Cellulose-binding Sde182 nucleoside hydrolase-like domain-containing protein</fullName>
    </recommendedName>
</protein>
<dbReference type="Gene3D" id="3.90.245.10">
    <property type="entry name" value="Ribonucleoside hydrolase-like"/>
    <property type="match status" value="1"/>
</dbReference>
<feature type="domain" description="Cellulose-binding Sde182 nucleoside hydrolase-like" evidence="1">
    <location>
        <begin position="38"/>
        <end position="293"/>
    </location>
</feature>
<evidence type="ECO:0000313" key="2">
    <source>
        <dbReference type="EMBL" id="GET31319.1"/>
    </source>
</evidence>
<keyword evidence="3" id="KW-1185">Reference proteome</keyword>
<dbReference type="SUPFAM" id="SSF53590">
    <property type="entry name" value="Nucleoside hydrolase"/>
    <property type="match status" value="1"/>
</dbReference>
<organism evidence="2 3">
    <name type="scientific">Prolixibacter bellariivorans</name>
    <dbReference type="NCBI Taxonomy" id="314319"/>
    <lineage>
        <taxon>Bacteria</taxon>
        <taxon>Pseudomonadati</taxon>
        <taxon>Bacteroidota</taxon>
        <taxon>Bacteroidia</taxon>
        <taxon>Marinilabiliales</taxon>
        <taxon>Prolixibacteraceae</taxon>
        <taxon>Prolixibacter</taxon>
    </lineage>
</organism>
<gene>
    <name evidence="2" type="ORF">PbJCM13498_01820</name>
</gene>
<accession>A0A5M4ATR7</accession>
<dbReference type="EMBL" id="BLAX01000001">
    <property type="protein sequence ID" value="GET31319.1"/>
    <property type="molecule type" value="Genomic_DNA"/>
</dbReference>